<organism evidence="1 2">
    <name type="scientific">Marispirochaeta aestuarii</name>
    <dbReference type="NCBI Taxonomy" id="1963862"/>
    <lineage>
        <taxon>Bacteria</taxon>
        <taxon>Pseudomonadati</taxon>
        <taxon>Spirochaetota</taxon>
        <taxon>Spirochaetia</taxon>
        <taxon>Spirochaetales</taxon>
        <taxon>Spirochaetaceae</taxon>
        <taxon>Marispirochaeta</taxon>
    </lineage>
</organism>
<sequence>MMNSVSRTAPFFLLSLFLVLFSRPDPVFAHGPLRGKLLDVPHQIYYGFPGFSASQGLDRSVHARGQVYYLNEFRGYAFDPDEESLDEEGRFSDPDRARELTAMDFEALVLDSTLSFPFGRAHRMGISLRFYSYYGGFLDPAIEGFHSAFNLPNASREYFPQGKTAVSIDNDNGLTIDLERPGILPGDMEIFGIWTFSETRRTVWGLAWAVELPTGKKGTPGGNGHTDLGAQLLFEHLLGESFVLHLQQGFVVPGELIFGAGGEAKPLLISQSLAGLEWLCSDAWSLLGQIRIHTSPLTSRAPLNHSLFPGADQFEMPVTALQTGFRRSYDSWSLQVYLEQDFLTHEGPDILLSVAADWRIGSRN</sequence>
<dbReference type="AlphaFoldDB" id="A0A1Y1S3Z4"/>
<dbReference type="InterPro" id="IPR021523">
    <property type="entry name" value="DUF3187"/>
</dbReference>
<accession>A0A1Y1S3Z4</accession>
<keyword evidence="2" id="KW-1185">Reference proteome</keyword>
<evidence type="ECO:0008006" key="3">
    <source>
        <dbReference type="Google" id="ProtNLM"/>
    </source>
</evidence>
<dbReference type="RefSeq" id="WP_083047444.1">
    <property type="nucleotide sequence ID" value="NZ_MWQY01000001.1"/>
</dbReference>
<evidence type="ECO:0000313" key="2">
    <source>
        <dbReference type="Proteomes" id="UP000192343"/>
    </source>
</evidence>
<protein>
    <recommendedName>
        <fullName evidence="3">DUF3187 family protein</fullName>
    </recommendedName>
</protein>
<comment type="caution">
    <text evidence="1">The sequence shown here is derived from an EMBL/GenBank/DDBJ whole genome shotgun (WGS) entry which is preliminary data.</text>
</comment>
<name>A0A1Y1S3Z4_9SPIO</name>
<proteinExistence type="predicted"/>
<dbReference type="STRING" id="1963862.B4O97_01050"/>
<dbReference type="Pfam" id="PF11383">
    <property type="entry name" value="DUF3187"/>
    <property type="match status" value="1"/>
</dbReference>
<dbReference type="Proteomes" id="UP000192343">
    <property type="component" value="Unassembled WGS sequence"/>
</dbReference>
<reference evidence="1 2" key="1">
    <citation type="submission" date="2017-03" db="EMBL/GenBank/DDBJ databases">
        <title>Draft Genome sequence of Marispirochaeta sp. strain JC444.</title>
        <authorList>
            <person name="Shivani Y."/>
            <person name="Subhash Y."/>
            <person name="Sasikala C."/>
            <person name="Ramana C."/>
        </authorList>
    </citation>
    <scope>NUCLEOTIDE SEQUENCE [LARGE SCALE GENOMIC DNA]</scope>
    <source>
        <strain evidence="1 2">JC444</strain>
    </source>
</reference>
<dbReference type="EMBL" id="MWQY01000001">
    <property type="protein sequence ID" value="ORC38376.1"/>
    <property type="molecule type" value="Genomic_DNA"/>
</dbReference>
<dbReference type="OrthoDB" id="367256at2"/>
<gene>
    <name evidence="1" type="ORF">B4O97_01050</name>
</gene>
<evidence type="ECO:0000313" key="1">
    <source>
        <dbReference type="EMBL" id="ORC38376.1"/>
    </source>
</evidence>